<dbReference type="KEGG" id="sla:SERLADRAFT_433051"/>
<reference evidence="2" key="1">
    <citation type="journal article" date="2011" name="Science">
        <title>The plant cell wall-decomposing machinery underlies the functional diversity of forest fungi.</title>
        <authorList>
            <person name="Eastwood D.C."/>
            <person name="Floudas D."/>
            <person name="Binder M."/>
            <person name="Majcherczyk A."/>
            <person name="Schneider P."/>
            <person name="Aerts A."/>
            <person name="Asiegbu F.O."/>
            <person name="Baker S.E."/>
            <person name="Barry K."/>
            <person name="Bendiksby M."/>
            <person name="Blumentritt M."/>
            <person name="Coutinho P.M."/>
            <person name="Cullen D."/>
            <person name="de Vries R.P."/>
            <person name="Gathman A."/>
            <person name="Goodell B."/>
            <person name="Henrissat B."/>
            <person name="Ihrmark K."/>
            <person name="Kauserud H."/>
            <person name="Kohler A."/>
            <person name="LaButti K."/>
            <person name="Lapidus A."/>
            <person name="Lavin J.L."/>
            <person name="Lee Y.-H."/>
            <person name="Lindquist E."/>
            <person name="Lilly W."/>
            <person name="Lucas S."/>
            <person name="Morin E."/>
            <person name="Murat C."/>
            <person name="Oguiza J.A."/>
            <person name="Park J."/>
            <person name="Pisabarro A.G."/>
            <person name="Riley R."/>
            <person name="Rosling A."/>
            <person name="Salamov A."/>
            <person name="Schmidt O."/>
            <person name="Schmutz J."/>
            <person name="Skrede I."/>
            <person name="Stenlid J."/>
            <person name="Wiebenga A."/>
            <person name="Xie X."/>
            <person name="Kuees U."/>
            <person name="Hibbett D.S."/>
            <person name="Hoffmeister D."/>
            <person name="Hoegberg N."/>
            <person name="Martin F."/>
            <person name="Grigoriev I.V."/>
            <person name="Watkinson S.C."/>
        </authorList>
    </citation>
    <scope>NUCLEOTIDE SEQUENCE [LARGE SCALE GENOMIC DNA]</scope>
    <source>
        <strain evidence="2">S7.9</strain>
    </source>
</reference>
<dbReference type="EMBL" id="GL945429">
    <property type="protein sequence ID" value="EGO29041.1"/>
    <property type="molecule type" value="Genomic_DNA"/>
</dbReference>
<dbReference type="AlphaFoldDB" id="F8NGA6"/>
<accession>F8NGA6</accession>
<name>F8NGA6_SERL9</name>
<dbReference type="GeneID" id="18814111"/>
<evidence type="ECO:0000313" key="1">
    <source>
        <dbReference type="EMBL" id="EGO29041.1"/>
    </source>
</evidence>
<sequence>MKELPWLLSVGAKGPHPSLTTPIQPIYNPLLNNAIALAFNVAMPVKNMAIMPFTVDTIPALYVDWTRPDTKLMSATSNATYPLLQTLGDWMTSTTTLTKMPNTTWTS</sequence>
<dbReference type="HOGENOM" id="CLU_2211572_0_0_1"/>
<dbReference type="RefSeq" id="XP_007313283.1">
    <property type="nucleotide sequence ID" value="XM_007313221.1"/>
</dbReference>
<gene>
    <name evidence="1" type="ORF">SERLADRAFT_433051</name>
</gene>
<protein>
    <submittedName>
        <fullName evidence="1">Uncharacterized protein</fullName>
    </submittedName>
</protein>
<organism evidence="2">
    <name type="scientific">Serpula lacrymans var. lacrymans (strain S7.9)</name>
    <name type="common">Dry rot fungus</name>
    <dbReference type="NCBI Taxonomy" id="578457"/>
    <lineage>
        <taxon>Eukaryota</taxon>
        <taxon>Fungi</taxon>
        <taxon>Dikarya</taxon>
        <taxon>Basidiomycota</taxon>
        <taxon>Agaricomycotina</taxon>
        <taxon>Agaricomycetes</taxon>
        <taxon>Agaricomycetidae</taxon>
        <taxon>Boletales</taxon>
        <taxon>Coniophorineae</taxon>
        <taxon>Serpulaceae</taxon>
        <taxon>Serpula</taxon>
    </lineage>
</organism>
<proteinExistence type="predicted"/>
<evidence type="ECO:0000313" key="2">
    <source>
        <dbReference type="Proteomes" id="UP000008064"/>
    </source>
</evidence>
<dbReference type="Proteomes" id="UP000008064">
    <property type="component" value="Unassembled WGS sequence"/>
</dbReference>